<organism evidence="8 9">
    <name type="scientific">Lampropedia cohaerens</name>
    <dbReference type="NCBI Taxonomy" id="1610491"/>
    <lineage>
        <taxon>Bacteria</taxon>
        <taxon>Pseudomonadati</taxon>
        <taxon>Pseudomonadota</taxon>
        <taxon>Betaproteobacteria</taxon>
        <taxon>Burkholderiales</taxon>
        <taxon>Comamonadaceae</taxon>
        <taxon>Lampropedia</taxon>
    </lineage>
</organism>
<dbReference type="HAMAP" id="MF_00653">
    <property type="entry name" value="PQQ_syn_PqqB"/>
    <property type="match status" value="1"/>
</dbReference>
<protein>
    <recommendedName>
        <fullName evidence="3 6">Coenzyme PQQ synthesis protein B</fullName>
    </recommendedName>
    <alternativeName>
        <fullName evidence="6">Pyrroloquinoline quinone biosynthesis protein B</fullName>
    </alternativeName>
</protein>
<dbReference type="Proteomes" id="UP000050580">
    <property type="component" value="Unassembled WGS sequence"/>
</dbReference>
<evidence type="ECO:0000256" key="4">
    <source>
        <dbReference type="ARBA" id="ARBA00022448"/>
    </source>
</evidence>
<proteinExistence type="inferred from homology"/>
<comment type="pathway">
    <text evidence="1 6">Cofactor biosynthesis; pyrroloquinoline quinone biosynthesis.</text>
</comment>
<dbReference type="UniPathway" id="UPA00539"/>
<evidence type="ECO:0000259" key="7">
    <source>
        <dbReference type="Pfam" id="PF12706"/>
    </source>
</evidence>
<keyword evidence="5 6" id="KW-0884">PQQ biosynthesis</keyword>
<evidence type="ECO:0000256" key="2">
    <source>
        <dbReference type="ARBA" id="ARBA00008481"/>
    </source>
</evidence>
<dbReference type="InterPro" id="IPR011842">
    <property type="entry name" value="PQQ_synth_PqqB"/>
</dbReference>
<name>A0A0U1PY20_9BURK</name>
<keyword evidence="4 6" id="KW-0813">Transport</keyword>
<dbReference type="STRING" id="1610491.AAV94_11380"/>
<dbReference type="InterPro" id="IPR036866">
    <property type="entry name" value="RibonucZ/Hydroxyglut_hydro"/>
</dbReference>
<accession>A0A0U1PY20</accession>
<dbReference type="NCBIfam" id="TIGR02108">
    <property type="entry name" value="PQQ_syn_pqqB"/>
    <property type="match status" value="1"/>
</dbReference>
<gene>
    <name evidence="6" type="primary">pqqB</name>
    <name evidence="8" type="ORF">AAV94_11380</name>
</gene>
<evidence type="ECO:0000256" key="3">
    <source>
        <dbReference type="ARBA" id="ARBA00015084"/>
    </source>
</evidence>
<dbReference type="EMBL" id="LBNQ01000033">
    <property type="protein sequence ID" value="KKW67423.1"/>
    <property type="molecule type" value="Genomic_DNA"/>
</dbReference>
<dbReference type="PATRIC" id="fig|1610491.3.peg.2437"/>
<keyword evidence="9" id="KW-1185">Reference proteome</keyword>
<evidence type="ECO:0000256" key="6">
    <source>
        <dbReference type="HAMAP-Rule" id="MF_00653"/>
    </source>
</evidence>
<dbReference type="RefSeq" id="WP_046742355.1">
    <property type="nucleotide sequence ID" value="NZ_LBNQ01000033.1"/>
</dbReference>
<sequence>MAPPQWNCHCDNCRAARAGDPRITPRTQSSIAVSSDGADWLLVNASPDVLQQLRHNAMLTRCDSLRGSAITAILLMDAQIDHVVGLFMLRESHQRLVIPATTSVLEDLRTALPILPTLEHYCGVAVKPIEDFDTPFAIDTLAGLQLQALPLSSKAPPYSPKRSRPTPGDNIGVRFIDAASGRSLFYAPGLGQIDPQVLQAMQDADVLLVDGRLWSEQEMQTLGLGRKTASEMGHLPLSGPEGMLEVLARFPHKRRILTHINNSNPALCDGSAERQALEAAGIELAFDGMEIEL</sequence>
<evidence type="ECO:0000256" key="5">
    <source>
        <dbReference type="ARBA" id="ARBA00022905"/>
    </source>
</evidence>
<feature type="domain" description="Metallo-beta-lactamase" evidence="7">
    <location>
        <begin position="40"/>
        <end position="260"/>
    </location>
</feature>
<evidence type="ECO:0000256" key="1">
    <source>
        <dbReference type="ARBA" id="ARBA00004886"/>
    </source>
</evidence>
<evidence type="ECO:0000313" key="8">
    <source>
        <dbReference type="EMBL" id="KKW67423.1"/>
    </source>
</evidence>
<dbReference type="InterPro" id="IPR001279">
    <property type="entry name" value="Metallo-B-lactamas"/>
</dbReference>
<dbReference type="AlphaFoldDB" id="A0A0U1PY20"/>
<comment type="similarity">
    <text evidence="2 6">Belongs to the PqqB family.</text>
</comment>
<dbReference type="CDD" id="cd16274">
    <property type="entry name" value="PQQB-like_MBL-fold"/>
    <property type="match status" value="1"/>
</dbReference>
<reference evidence="8 9" key="1">
    <citation type="submission" date="2015-05" db="EMBL/GenBank/DDBJ databases">
        <title>Draft genome sequence of Lampropedia sp. CT6, isolated from the microbial mat of a hot water spring, located at Manikaran, India.</title>
        <authorList>
            <person name="Tripathi C."/>
            <person name="Rani P."/>
            <person name="Mahato N.K."/>
            <person name="Lal R."/>
        </authorList>
    </citation>
    <scope>NUCLEOTIDE SEQUENCE [LARGE SCALE GENOMIC DNA]</scope>
    <source>
        <strain evidence="8 9">CT6</strain>
    </source>
</reference>
<dbReference type="PANTHER" id="PTHR42663">
    <property type="entry name" value="HYDROLASE C777.06C-RELATED-RELATED"/>
    <property type="match status" value="1"/>
</dbReference>
<evidence type="ECO:0000313" key="9">
    <source>
        <dbReference type="Proteomes" id="UP000050580"/>
    </source>
</evidence>
<comment type="function">
    <text evidence="6">May be involved in the transport of PQQ or its precursor to the periplasm.</text>
</comment>
<dbReference type="PANTHER" id="PTHR42663:SF7">
    <property type="entry name" value="COENZYME PQQ SYNTHESIS PROTEIN B"/>
    <property type="match status" value="1"/>
</dbReference>
<dbReference type="GO" id="GO:0018189">
    <property type="term" value="P:pyrroloquinoline quinone biosynthetic process"/>
    <property type="evidence" value="ECO:0007669"/>
    <property type="project" value="UniProtKB-UniRule"/>
</dbReference>
<comment type="caution">
    <text evidence="8">The sequence shown here is derived from an EMBL/GenBank/DDBJ whole genome shotgun (WGS) entry which is preliminary data.</text>
</comment>
<dbReference type="Pfam" id="PF12706">
    <property type="entry name" value="Lactamase_B_2"/>
    <property type="match status" value="1"/>
</dbReference>
<dbReference type="SUPFAM" id="SSF56281">
    <property type="entry name" value="Metallo-hydrolase/oxidoreductase"/>
    <property type="match status" value="1"/>
</dbReference>
<dbReference type="Gene3D" id="3.60.15.10">
    <property type="entry name" value="Ribonuclease Z/Hydroxyacylglutathione hydrolase-like"/>
    <property type="match status" value="1"/>
</dbReference>